<proteinExistence type="predicted"/>
<sequence>MIDLAITIVGKADIVLTNASFGPLIGVDFPHGGHIDKPLENKLIFTGNEGALLEIFATVNAQGVAPAAANQDLHIQIANFDPGTTIKFAKRGVGIPSVSFPQDSALDHTLTLPLP</sequence>
<dbReference type="EMBL" id="AP025739">
    <property type="protein sequence ID" value="BDI33371.1"/>
    <property type="molecule type" value="Genomic_DNA"/>
</dbReference>
<gene>
    <name evidence="1" type="ORF">CCAX7_54220</name>
</gene>
<evidence type="ECO:0000313" key="2">
    <source>
        <dbReference type="Proteomes" id="UP000287394"/>
    </source>
</evidence>
<protein>
    <submittedName>
        <fullName evidence="1">Uncharacterized protein</fullName>
    </submittedName>
</protein>
<name>A0A402CN63_9BACT</name>
<dbReference type="AlphaFoldDB" id="A0A402CN63"/>
<reference evidence="1 2" key="1">
    <citation type="journal article" date="2019" name="Int. J. Syst. Evol. Microbiol.">
        <title>Capsulimonas corticalis gen. nov., sp. nov., an aerobic capsulated bacterium, of a novel bacterial order, Capsulimonadales ord. nov., of the class Armatimonadia of the phylum Armatimonadetes.</title>
        <authorList>
            <person name="Li J."/>
            <person name="Kudo C."/>
            <person name="Tonouchi A."/>
        </authorList>
    </citation>
    <scope>NUCLEOTIDE SEQUENCE [LARGE SCALE GENOMIC DNA]</scope>
    <source>
        <strain evidence="1 2">AX-7</strain>
    </source>
</reference>
<keyword evidence="2" id="KW-1185">Reference proteome</keyword>
<evidence type="ECO:0000313" key="1">
    <source>
        <dbReference type="EMBL" id="BDI33371.1"/>
    </source>
</evidence>
<accession>A0A402CN63</accession>
<organism evidence="1 2">
    <name type="scientific">Capsulimonas corticalis</name>
    <dbReference type="NCBI Taxonomy" id="2219043"/>
    <lineage>
        <taxon>Bacteria</taxon>
        <taxon>Bacillati</taxon>
        <taxon>Armatimonadota</taxon>
        <taxon>Armatimonadia</taxon>
        <taxon>Capsulimonadales</taxon>
        <taxon>Capsulimonadaceae</taxon>
        <taxon>Capsulimonas</taxon>
    </lineage>
</organism>
<dbReference type="RefSeq" id="WP_119318974.1">
    <property type="nucleotide sequence ID" value="NZ_AP025739.1"/>
</dbReference>
<dbReference type="KEGG" id="ccot:CCAX7_54220"/>
<dbReference type="Proteomes" id="UP000287394">
    <property type="component" value="Chromosome"/>
</dbReference>